<gene>
    <name evidence="4" type="ORF">BDY21DRAFT_363828</name>
</gene>
<evidence type="ECO:0000256" key="1">
    <source>
        <dbReference type="ARBA" id="ARBA00006484"/>
    </source>
</evidence>
<keyword evidence="2" id="KW-0521">NADP</keyword>
<dbReference type="Proteomes" id="UP000799766">
    <property type="component" value="Unassembled WGS sequence"/>
</dbReference>
<dbReference type="AlphaFoldDB" id="A0A6A6P1C4"/>
<reference evidence="4" key="1">
    <citation type="journal article" date="2020" name="Stud. Mycol.">
        <title>101 Dothideomycetes genomes: a test case for predicting lifestyles and emergence of pathogens.</title>
        <authorList>
            <person name="Haridas S."/>
            <person name="Albert R."/>
            <person name="Binder M."/>
            <person name="Bloem J."/>
            <person name="Labutti K."/>
            <person name="Salamov A."/>
            <person name="Andreopoulos B."/>
            <person name="Baker S."/>
            <person name="Barry K."/>
            <person name="Bills G."/>
            <person name="Bluhm B."/>
            <person name="Cannon C."/>
            <person name="Castanera R."/>
            <person name="Culley D."/>
            <person name="Daum C."/>
            <person name="Ezra D."/>
            <person name="Gonzalez J."/>
            <person name="Henrissat B."/>
            <person name="Kuo A."/>
            <person name="Liang C."/>
            <person name="Lipzen A."/>
            <person name="Lutzoni F."/>
            <person name="Magnuson J."/>
            <person name="Mondo S."/>
            <person name="Nolan M."/>
            <person name="Ohm R."/>
            <person name="Pangilinan J."/>
            <person name="Park H.-J."/>
            <person name="Ramirez L."/>
            <person name="Alfaro M."/>
            <person name="Sun H."/>
            <person name="Tritt A."/>
            <person name="Yoshinaga Y."/>
            <person name="Zwiers L.-H."/>
            <person name="Turgeon B."/>
            <person name="Goodwin S."/>
            <person name="Spatafora J."/>
            <person name="Crous P."/>
            <person name="Grigoriev I."/>
        </authorList>
    </citation>
    <scope>NUCLEOTIDE SEQUENCE</scope>
    <source>
        <strain evidence="4">ATCC 16933</strain>
    </source>
</reference>
<dbReference type="SUPFAM" id="SSF51735">
    <property type="entry name" value="NAD(P)-binding Rossmann-fold domains"/>
    <property type="match status" value="1"/>
</dbReference>
<organism evidence="4 5">
    <name type="scientific">Lineolata rhizophorae</name>
    <dbReference type="NCBI Taxonomy" id="578093"/>
    <lineage>
        <taxon>Eukaryota</taxon>
        <taxon>Fungi</taxon>
        <taxon>Dikarya</taxon>
        <taxon>Ascomycota</taxon>
        <taxon>Pezizomycotina</taxon>
        <taxon>Dothideomycetes</taxon>
        <taxon>Dothideomycetes incertae sedis</taxon>
        <taxon>Lineolatales</taxon>
        <taxon>Lineolataceae</taxon>
        <taxon>Lineolata</taxon>
    </lineage>
</organism>
<dbReference type="OrthoDB" id="191139at2759"/>
<evidence type="ECO:0000256" key="2">
    <source>
        <dbReference type="ARBA" id="ARBA00022857"/>
    </source>
</evidence>
<keyword evidence="5" id="KW-1185">Reference proteome</keyword>
<dbReference type="PANTHER" id="PTHR24320:SF236">
    <property type="entry name" value="SHORT-CHAIN DEHYDROGENASE-RELATED"/>
    <property type="match status" value="1"/>
</dbReference>
<dbReference type="Pfam" id="PF00106">
    <property type="entry name" value="adh_short"/>
    <property type="match status" value="1"/>
</dbReference>
<name>A0A6A6P1C4_9PEZI</name>
<dbReference type="Gene3D" id="3.40.50.720">
    <property type="entry name" value="NAD(P)-binding Rossmann-like Domain"/>
    <property type="match status" value="1"/>
</dbReference>
<accession>A0A6A6P1C4</accession>
<dbReference type="EMBL" id="MU001680">
    <property type="protein sequence ID" value="KAF2457557.1"/>
    <property type="molecule type" value="Genomic_DNA"/>
</dbReference>
<dbReference type="PRINTS" id="PR00081">
    <property type="entry name" value="GDHRDH"/>
</dbReference>
<sequence length="337" mass="37092">MATFFSEVFPPKPTFTEKDIPDQHGRVVIVTGGASGCGFEVAKAMYHLNARVYIAGRNKANGDKAIEEIKNSEPIAEQKVKGGKGELFFLQLDLGDLATIKTSAEEFRAKESRLDVVWHNAGVMIPPDNSYTTQGYELQYGTNALGPFVFQHFLTPLVVKTAALAGVKPNATRIIWVSAAAHRGAPKPDGVNWDDVNMKSNSGIRARWTKYAQSKAMNVMQAHEFARRYAADGIVSLSLHPGVLNTNLQRSAPSILKIVAEKIMLKPARFGGLTELYAGLAPDVDTSLIDNDGRNGAYIHPWGRFGDADCQIMDGLKKRGTGERLWKMMEDECKEYM</sequence>
<proteinExistence type="inferred from homology"/>
<dbReference type="InterPro" id="IPR002347">
    <property type="entry name" value="SDR_fam"/>
</dbReference>
<protein>
    <recommendedName>
        <fullName evidence="6">Short-chain dehydrogenase</fullName>
    </recommendedName>
</protein>
<dbReference type="GO" id="GO:0016491">
    <property type="term" value="F:oxidoreductase activity"/>
    <property type="evidence" value="ECO:0007669"/>
    <property type="project" value="UniProtKB-KW"/>
</dbReference>
<dbReference type="PANTHER" id="PTHR24320">
    <property type="entry name" value="RETINOL DEHYDROGENASE"/>
    <property type="match status" value="1"/>
</dbReference>
<dbReference type="InterPro" id="IPR036291">
    <property type="entry name" value="NAD(P)-bd_dom_sf"/>
</dbReference>
<evidence type="ECO:0000313" key="5">
    <source>
        <dbReference type="Proteomes" id="UP000799766"/>
    </source>
</evidence>
<keyword evidence="3" id="KW-0560">Oxidoreductase</keyword>
<evidence type="ECO:0000256" key="3">
    <source>
        <dbReference type="ARBA" id="ARBA00023002"/>
    </source>
</evidence>
<evidence type="ECO:0000313" key="4">
    <source>
        <dbReference type="EMBL" id="KAF2457557.1"/>
    </source>
</evidence>
<comment type="similarity">
    <text evidence="1">Belongs to the short-chain dehydrogenases/reductases (SDR) family.</text>
</comment>
<evidence type="ECO:0008006" key="6">
    <source>
        <dbReference type="Google" id="ProtNLM"/>
    </source>
</evidence>